<name>A0ABM7YCV3_9EURY</name>
<reference evidence="2 3" key="1">
    <citation type="submission" date="2022-04" db="EMBL/GenBank/DDBJ databases">
        <title>Complete genome of Methanothermobacter tenebrarum strain RMAS.</title>
        <authorList>
            <person name="Nakamura K."/>
            <person name="Oshima K."/>
            <person name="Hattori M."/>
            <person name="Kamagata Y."/>
            <person name="Takamizawa K."/>
        </authorList>
    </citation>
    <scope>NUCLEOTIDE SEQUENCE [LARGE SCALE GENOMIC DNA]</scope>
    <source>
        <strain evidence="2 3">RMAS</strain>
    </source>
</reference>
<protein>
    <submittedName>
        <fullName evidence="2">Uncharacterized protein</fullName>
    </submittedName>
</protein>
<evidence type="ECO:0000313" key="2">
    <source>
        <dbReference type="EMBL" id="BDH79296.1"/>
    </source>
</evidence>
<feature type="region of interest" description="Disordered" evidence="1">
    <location>
        <begin position="1"/>
        <end position="21"/>
    </location>
</feature>
<dbReference type="EMBL" id="AP025698">
    <property type="protein sequence ID" value="BDH79296.1"/>
    <property type="molecule type" value="Genomic_DNA"/>
</dbReference>
<evidence type="ECO:0000256" key="1">
    <source>
        <dbReference type="SAM" id="MobiDB-lite"/>
    </source>
</evidence>
<proteinExistence type="predicted"/>
<sequence length="62" mass="6748">MVGTNESIKGSIPSSEPKLGRATFMDEATKGVKKDAKIAIRRAYDRGSSIILIWINSIKAII</sequence>
<keyword evidence="3" id="KW-1185">Reference proteome</keyword>
<gene>
    <name evidence="2" type="ORF">MTTB_06750</name>
</gene>
<evidence type="ECO:0000313" key="3">
    <source>
        <dbReference type="Proteomes" id="UP000831817"/>
    </source>
</evidence>
<organism evidence="2 3">
    <name type="scientific">Methanothermobacter tenebrarum</name>
    <dbReference type="NCBI Taxonomy" id="680118"/>
    <lineage>
        <taxon>Archaea</taxon>
        <taxon>Methanobacteriati</taxon>
        <taxon>Methanobacteriota</taxon>
        <taxon>Methanomada group</taxon>
        <taxon>Methanobacteria</taxon>
        <taxon>Methanobacteriales</taxon>
        <taxon>Methanobacteriaceae</taxon>
        <taxon>Methanothermobacter</taxon>
    </lineage>
</organism>
<feature type="compositionally biased region" description="Polar residues" evidence="1">
    <location>
        <begin position="1"/>
        <end position="14"/>
    </location>
</feature>
<dbReference type="Proteomes" id="UP000831817">
    <property type="component" value="Chromosome"/>
</dbReference>
<dbReference type="GeneID" id="71965193"/>
<dbReference type="RefSeq" id="WP_248565122.1">
    <property type="nucleotide sequence ID" value="NZ_AP025698.1"/>
</dbReference>
<accession>A0ABM7YCV3</accession>